<organism evidence="2 3">
    <name type="scientific">Danaus chrysippus</name>
    <name type="common">African queen</name>
    <dbReference type="NCBI Taxonomy" id="151541"/>
    <lineage>
        <taxon>Eukaryota</taxon>
        <taxon>Metazoa</taxon>
        <taxon>Ecdysozoa</taxon>
        <taxon>Arthropoda</taxon>
        <taxon>Hexapoda</taxon>
        <taxon>Insecta</taxon>
        <taxon>Pterygota</taxon>
        <taxon>Neoptera</taxon>
        <taxon>Endopterygota</taxon>
        <taxon>Lepidoptera</taxon>
        <taxon>Glossata</taxon>
        <taxon>Ditrysia</taxon>
        <taxon>Papilionoidea</taxon>
        <taxon>Nymphalidae</taxon>
        <taxon>Danainae</taxon>
        <taxon>Danaini</taxon>
        <taxon>Danaina</taxon>
        <taxon>Danaus</taxon>
        <taxon>Anosia</taxon>
    </lineage>
</organism>
<comment type="caution">
    <text evidence="2">The sequence shown here is derived from an EMBL/GenBank/DDBJ whole genome shotgun (WGS) entry which is preliminary data.</text>
</comment>
<dbReference type="PANTHER" id="PTHR45912">
    <property type="entry name" value="CILIA- AND FLAGELLA-ASSOCIATED PROTEIN 47"/>
    <property type="match status" value="1"/>
</dbReference>
<name>A0A8J2QP16_9NEOP</name>
<dbReference type="Pfam" id="PF24529">
    <property type="entry name" value="CFAP47"/>
    <property type="match status" value="1"/>
</dbReference>
<dbReference type="Proteomes" id="UP000789524">
    <property type="component" value="Unassembled WGS sequence"/>
</dbReference>
<evidence type="ECO:0000313" key="3">
    <source>
        <dbReference type="Proteomes" id="UP000789524"/>
    </source>
</evidence>
<gene>
    <name evidence="2" type="ORF">DCHRY22_LOCUS7423</name>
</gene>
<dbReference type="EMBL" id="CAKASE010000057">
    <property type="protein sequence ID" value="CAG9566839.1"/>
    <property type="molecule type" value="Genomic_DNA"/>
</dbReference>
<dbReference type="InterPro" id="IPR013783">
    <property type="entry name" value="Ig-like_fold"/>
</dbReference>
<dbReference type="GO" id="GO:0005929">
    <property type="term" value="C:cilium"/>
    <property type="evidence" value="ECO:0007669"/>
    <property type="project" value="TreeGrafter"/>
</dbReference>
<sequence>MSVCELYNPDNVFRRFKVVEFPISFVGLSTTRELDVETDLNNSAYLKTMCDGRLMTFSDAREISASHRAFLINQKDTHTIEITFLPKNECISKAKQYKNFDNRFVFDLRLIKVDDLCCCDNELHAEVGRYYISGQFEQCNISHSPETLNFGDVIINTKVTKNIRLRNESNEMSAKMEYIRVPGFEVMPERFTVNANTSKKVAITIKPTCLKLKSTIKFKITNPHYVYNTIENQSTKEKDKDNFLSYAVHFKMNVIYQKTIKELKIESLHKLQEQNRKYTYVGNEVKVQAERKERAKTFLEISKIRYARKPVVEKYTTGNVRCYSNLLIKTVQRSDFCEPIQEKITTYDLFGIVFTPFTIDFGRVGVSTLGDEILTITNKTNYDLLFQFLKDKYIIYTEDKLHTYEIKLKKFSETQITIFCIANKEGVYSSSFSYVIDNKYYRKHPYTLQIGTPTLMILEKNLKFGMVTTESFVTSVPLRIYNNFNLPVDFKWEEIYSDIPFEIKPSSGTIPRHSCKICDVQYVCKASKTKTHEVDLLSVSSITRAIPLELSIITRKLSIKFLQPAIMFKDIALNLETIEYIKLENSSREIAIFHVVEPLIPGFRIEPMSGTLRPKMVMSFAIIVKIPCIIEFAFDILIKINNKENVSLPVSGNVIEPKIIIHPKNIFMTRIPCNMMTFVPVTFQNLSTLKTVVEILDTGDDNIFNVYMLQGNERQRIFEFTVDGGQSKTVYIKVYDIFRREYEMYIPFKINDLLGPPNNDTNSTELRYYIEENEKNYENNSKLKIKTVNKDISYCRITGVITVPWIDFSVDKFEIDYKAHGENYIKFTMTNISKYFLYVTIITSKLAPNFSLELITDEPSISNESQIKFDFDRLKEVTFILNFHPKSHGKFVSVALLYLDKHMTTPYYNLTFYGKRQTPIMIPSSHRIIFPPCYVDENIFRNITLKMEGESSIDLFSCSSKEEPNVVVEILNTDIILEENTTYTLVNVKISVSCSVTYSRNIILTFHHDSGSFCEVEVSFCFTYCPLTLHTQFLVTPSENPYPYFPVSSQSQLYNYLENCLNFLEKWMFQQGFRRDLYPVIPDTFHAISSAMSTQSGGTKSKGINVSYLNFIRRIAGPLMKHIRKISVVGVDESFKIVKEIHDTYREIINLLRSRGANLWSLQAKFLLSYDQFVLYTENATPKGNADIIFTQELIADVERFHRLNKQSWTDFILQSYKVFVMDSCFFECVCMSSQPRDVVKVLIDWYNENITNQHEKLGGSNKVVKNITNITTDLSDGKAIISSILNFCPFMQDHFSLYCEVDKGNAEGDIINNACLIIEAMNLLRLYFPLNSNDFLQPNFLLMLFLSIHLYVTLPMYRPKKTIEFNPPLLRSSSRQVAISPTSQESLSFNYILINNTKNSFAVEKGSGADNGKKMYLSVKYVANFVENEKAILLVHGYNKTRIFDTYIVFMLNGSVGALNPVRKCKVTGPLYRPNKVDVLVASPFAAAATFKLYLTDNEPSIPPEFDTTTPAKFCVRRLNLIEKEITLTGLPKESGQEIQEHKLYLQIICLSTVVGNSWIWFRSDIGEFFVRVTTQPRWDLAIDTLQAKVHSWPIDPCSCGEACECYRTTVLTIPYRNELMLKSLRHALLEYASDVMIHVYDQLIESATGKIILGMLLEEGGTNVSEIQHILRSDTTFRITSRALLPRLDKVTLAQHTGGYLLLPVTIPGQDKAEKYSVTLTSDCGMDIRTYRVLFIESFSE</sequence>
<dbReference type="GO" id="GO:0060271">
    <property type="term" value="P:cilium assembly"/>
    <property type="evidence" value="ECO:0007669"/>
    <property type="project" value="TreeGrafter"/>
</dbReference>
<dbReference type="OrthoDB" id="10060824at2759"/>
<keyword evidence="3" id="KW-1185">Reference proteome</keyword>
<feature type="domain" description="Cilia- and flagella-associated protein 47" evidence="1">
    <location>
        <begin position="1137"/>
        <end position="1222"/>
    </location>
</feature>
<dbReference type="InterPro" id="IPR036872">
    <property type="entry name" value="CH_dom_sf"/>
</dbReference>
<accession>A0A8J2QP16</accession>
<proteinExistence type="predicted"/>
<evidence type="ECO:0000259" key="1">
    <source>
        <dbReference type="Pfam" id="PF24529"/>
    </source>
</evidence>
<protein>
    <submittedName>
        <fullName evidence="2">(African queen) hypothetical protein</fullName>
    </submittedName>
</protein>
<dbReference type="PANTHER" id="PTHR45912:SF3">
    <property type="entry name" value="CILIA- AND FLAGELLA-ASSOCIATED PROTEIN 47"/>
    <property type="match status" value="1"/>
</dbReference>
<dbReference type="InterPro" id="IPR056343">
    <property type="entry name" value="CFAP47_dom"/>
</dbReference>
<dbReference type="Gene3D" id="1.10.418.10">
    <property type="entry name" value="Calponin-like domain"/>
    <property type="match status" value="1"/>
</dbReference>
<evidence type="ECO:0000313" key="2">
    <source>
        <dbReference type="EMBL" id="CAG9566839.1"/>
    </source>
</evidence>
<reference evidence="2" key="1">
    <citation type="submission" date="2021-09" db="EMBL/GenBank/DDBJ databases">
        <authorList>
            <person name="Martin H S."/>
        </authorList>
    </citation>
    <scope>NUCLEOTIDE SEQUENCE</scope>
</reference>
<dbReference type="Gene3D" id="2.60.40.10">
    <property type="entry name" value="Immunoglobulins"/>
    <property type="match status" value="3"/>
</dbReference>